<name>A0A316F0D4_9BACT</name>
<dbReference type="AlphaFoldDB" id="A0A316F0D4"/>
<feature type="signal peptide" evidence="1">
    <location>
        <begin position="1"/>
        <end position="23"/>
    </location>
</feature>
<proteinExistence type="predicted"/>
<dbReference type="OrthoDB" id="5526158at2"/>
<dbReference type="RefSeq" id="WP_109741352.1">
    <property type="nucleotide sequence ID" value="NZ_QGGO01000002.1"/>
</dbReference>
<evidence type="ECO:0000256" key="1">
    <source>
        <dbReference type="SAM" id="SignalP"/>
    </source>
</evidence>
<dbReference type="EMBL" id="QGGO01000002">
    <property type="protein sequence ID" value="PWK29026.1"/>
    <property type="molecule type" value="Genomic_DNA"/>
</dbReference>
<gene>
    <name evidence="2" type="ORF">LV89_00580</name>
</gene>
<feature type="chain" id="PRO_5016310605" description="Lipoprotein" evidence="1">
    <location>
        <begin position="24"/>
        <end position="127"/>
    </location>
</feature>
<keyword evidence="3" id="KW-1185">Reference proteome</keyword>
<evidence type="ECO:0008006" key="4">
    <source>
        <dbReference type="Google" id="ProtNLM"/>
    </source>
</evidence>
<sequence>MKTLFLKLSIVGFVLFSSCTKNDDITNVSDEQKLVNLATEIDLFAKNKTCAGGDDCKVIEMGARPCGGPSRFIIYALSKTDEKQLTEKITAYTNLEKELNVKYNKMGTCEALIPPTVNCLNGVCTSN</sequence>
<evidence type="ECO:0000313" key="2">
    <source>
        <dbReference type="EMBL" id="PWK29026.1"/>
    </source>
</evidence>
<reference evidence="2 3" key="1">
    <citation type="submission" date="2018-05" db="EMBL/GenBank/DDBJ databases">
        <title>Genomic Encyclopedia of Archaeal and Bacterial Type Strains, Phase II (KMG-II): from individual species to whole genera.</title>
        <authorList>
            <person name="Goeker M."/>
        </authorList>
    </citation>
    <scope>NUCLEOTIDE SEQUENCE [LARGE SCALE GENOMIC DNA]</scope>
    <source>
        <strain evidence="2 3">DSM 22214</strain>
    </source>
</reference>
<accession>A0A316F0D4</accession>
<keyword evidence="1" id="KW-0732">Signal</keyword>
<dbReference type="PROSITE" id="PS51257">
    <property type="entry name" value="PROKAR_LIPOPROTEIN"/>
    <property type="match status" value="1"/>
</dbReference>
<comment type="caution">
    <text evidence="2">The sequence shown here is derived from an EMBL/GenBank/DDBJ whole genome shotgun (WGS) entry which is preliminary data.</text>
</comment>
<dbReference type="Proteomes" id="UP000245489">
    <property type="component" value="Unassembled WGS sequence"/>
</dbReference>
<protein>
    <recommendedName>
        <fullName evidence="4">Lipoprotein</fullName>
    </recommendedName>
</protein>
<evidence type="ECO:0000313" key="3">
    <source>
        <dbReference type="Proteomes" id="UP000245489"/>
    </source>
</evidence>
<organism evidence="2 3">
    <name type="scientific">Arcicella aurantiaca</name>
    <dbReference type="NCBI Taxonomy" id="591202"/>
    <lineage>
        <taxon>Bacteria</taxon>
        <taxon>Pseudomonadati</taxon>
        <taxon>Bacteroidota</taxon>
        <taxon>Cytophagia</taxon>
        <taxon>Cytophagales</taxon>
        <taxon>Flectobacillaceae</taxon>
        <taxon>Arcicella</taxon>
    </lineage>
</organism>